<evidence type="ECO:0000313" key="2">
    <source>
        <dbReference type="Proteomes" id="UP000821865"/>
    </source>
</evidence>
<sequence length="161" mass="17269">MNPHQTARALLFLCAVLSSLVGFASAVAVTKVLASKFLPSVSDLITSPDLSITCSASLVKLLLGLKNKDAWAMKMILSNGFLPSNIFEGGQGRTNPLTRTTYNKFASTDYRIGICTPSTCTTEDLQVLATKMLGQYGINSTVRSCRTDNPKTITKLQAASM</sequence>
<dbReference type="Proteomes" id="UP000821865">
    <property type="component" value="Chromosome 1"/>
</dbReference>
<keyword evidence="2" id="KW-1185">Reference proteome</keyword>
<reference evidence="1" key="1">
    <citation type="submission" date="2020-05" db="EMBL/GenBank/DDBJ databases">
        <title>Large-scale comparative analyses of tick genomes elucidate their genetic diversity and vector capacities.</title>
        <authorList>
            <person name="Jia N."/>
            <person name="Wang J."/>
            <person name="Shi W."/>
            <person name="Du L."/>
            <person name="Sun Y."/>
            <person name="Zhan W."/>
            <person name="Jiang J."/>
            <person name="Wang Q."/>
            <person name="Zhang B."/>
            <person name="Ji P."/>
            <person name="Sakyi L.B."/>
            <person name="Cui X."/>
            <person name="Yuan T."/>
            <person name="Jiang B."/>
            <person name="Yang W."/>
            <person name="Lam T.T.-Y."/>
            <person name="Chang Q."/>
            <person name="Ding S."/>
            <person name="Wang X."/>
            <person name="Zhu J."/>
            <person name="Ruan X."/>
            <person name="Zhao L."/>
            <person name="Wei J."/>
            <person name="Que T."/>
            <person name="Du C."/>
            <person name="Cheng J."/>
            <person name="Dai P."/>
            <person name="Han X."/>
            <person name="Huang E."/>
            <person name="Gao Y."/>
            <person name="Liu J."/>
            <person name="Shao H."/>
            <person name="Ye R."/>
            <person name="Li L."/>
            <person name="Wei W."/>
            <person name="Wang X."/>
            <person name="Wang C."/>
            <person name="Yang T."/>
            <person name="Huo Q."/>
            <person name="Li W."/>
            <person name="Guo W."/>
            <person name="Chen H."/>
            <person name="Zhou L."/>
            <person name="Ni X."/>
            <person name="Tian J."/>
            <person name="Zhou Y."/>
            <person name="Sheng Y."/>
            <person name="Liu T."/>
            <person name="Pan Y."/>
            <person name="Xia L."/>
            <person name="Li J."/>
            <person name="Zhao F."/>
            <person name="Cao W."/>
        </authorList>
    </citation>
    <scope>NUCLEOTIDE SEQUENCE</scope>
    <source>
        <strain evidence="1">Dsil-2018</strain>
    </source>
</reference>
<accession>A0ACB8E158</accession>
<gene>
    <name evidence="1" type="ORF">HPB49_017694</name>
</gene>
<name>A0ACB8E158_DERSI</name>
<comment type="caution">
    <text evidence="1">The sequence shown here is derived from an EMBL/GenBank/DDBJ whole genome shotgun (WGS) entry which is preliminary data.</text>
</comment>
<organism evidence="1 2">
    <name type="scientific">Dermacentor silvarum</name>
    <name type="common">Tick</name>
    <dbReference type="NCBI Taxonomy" id="543639"/>
    <lineage>
        <taxon>Eukaryota</taxon>
        <taxon>Metazoa</taxon>
        <taxon>Ecdysozoa</taxon>
        <taxon>Arthropoda</taxon>
        <taxon>Chelicerata</taxon>
        <taxon>Arachnida</taxon>
        <taxon>Acari</taxon>
        <taxon>Parasitiformes</taxon>
        <taxon>Ixodida</taxon>
        <taxon>Ixodoidea</taxon>
        <taxon>Ixodidae</taxon>
        <taxon>Rhipicephalinae</taxon>
        <taxon>Dermacentor</taxon>
    </lineage>
</organism>
<protein>
    <submittedName>
        <fullName evidence="1">Uncharacterized protein</fullName>
    </submittedName>
</protein>
<dbReference type="EMBL" id="CM023470">
    <property type="protein sequence ID" value="KAH7980622.1"/>
    <property type="molecule type" value="Genomic_DNA"/>
</dbReference>
<proteinExistence type="predicted"/>
<evidence type="ECO:0000313" key="1">
    <source>
        <dbReference type="EMBL" id="KAH7980622.1"/>
    </source>
</evidence>